<dbReference type="EMBL" id="KK103414">
    <property type="protein sequence ID" value="KIY95622.1"/>
    <property type="molecule type" value="Genomic_DNA"/>
</dbReference>
<name>A0A0D2J763_9CHLO</name>
<protein>
    <recommendedName>
        <fullName evidence="4">Apple domain-containing protein</fullName>
    </recommendedName>
</protein>
<gene>
    <name evidence="2" type="ORF">MNEG_12340</name>
</gene>
<sequence length="471" mass="47623">MCARECNKMGASCAAFGVVAGSNCYLMGSINASAGGADSLVTAVCMKSIQDWMAFGSAHGIAVSRDKYYCIPTFDVQGWPAGQGPPPAAGSDDAGPPAPAKPAVTDFPTNVEPTICAGQCSTTPGCEYFVQTLPAGCYLKSRPFDSDSPFGSTGPSKSVDVSCFRGEEAWTRAGAILTAALPQQPVLFSGGGVLTAAVAAGGAGAGAGAGAAAGAGNATALTYYCVREYGLNGTVLSNITVGPGDLGTVACAAACDQAGAGCAAHITDATGACTLLRDYQLNTSTPDSLKYALCFKSVKQWQAFGQPDKQGMYCIKKYDVAGDGITTRDFVTITSGAGAVEFCKGQCTQVPECEFVVTQLTKCYLKNNIQGGTYGKTGASQITDATCVKGADNWLKFALQVSNQPAAGAASAPGVPGGASNVGMMLPARRNADAAKLGVTNGARGRERRATGVWGPAVATVGCLLAGLLLV</sequence>
<dbReference type="Proteomes" id="UP000054498">
    <property type="component" value="Unassembled WGS sequence"/>
</dbReference>
<evidence type="ECO:0000313" key="2">
    <source>
        <dbReference type="EMBL" id="KIY95622.1"/>
    </source>
</evidence>
<evidence type="ECO:0008006" key="4">
    <source>
        <dbReference type="Google" id="ProtNLM"/>
    </source>
</evidence>
<evidence type="ECO:0000256" key="1">
    <source>
        <dbReference type="SAM" id="MobiDB-lite"/>
    </source>
</evidence>
<dbReference type="RefSeq" id="XP_013894642.1">
    <property type="nucleotide sequence ID" value="XM_014039188.1"/>
</dbReference>
<proteinExistence type="predicted"/>
<accession>A0A0D2J763</accession>
<dbReference type="KEGG" id="mng:MNEG_12340"/>
<dbReference type="GeneID" id="25729693"/>
<organism evidence="2 3">
    <name type="scientific">Monoraphidium neglectum</name>
    <dbReference type="NCBI Taxonomy" id="145388"/>
    <lineage>
        <taxon>Eukaryota</taxon>
        <taxon>Viridiplantae</taxon>
        <taxon>Chlorophyta</taxon>
        <taxon>core chlorophytes</taxon>
        <taxon>Chlorophyceae</taxon>
        <taxon>CS clade</taxon>
        <taxon>Sphaeropleales</taxon>
        <taxon>Selenastraceae</taxon>
        <taxon>Monoraphidium</taxon>
    </lineage>
</organism>
<evidence type="ECO:0000313" key="3">
    <source>
        <dbReference type="Proteomes" id="UP000054498"/>
    </source>
</evidence>
<feature type="region of interest" description="Disordered" evidence="1">
    <location>
        <begin position="81"/>
        <end position="102"/>
    </location>
</feature>
<dbReference type="OrthoDB" id="544107at2759"/>
<keyword evidence="3" id="KW-1185">Reference proteome</keyword>
<reference evidence="2 3" key="1">
    <citation type="journal article" date="2013" name="BMC Genomics">
        <title>Reconstruction of the lipid metabolism for the microalga Monoraphidium neglectum from its genome sequence reveals characteristics suitable for biofuel production.</title>
        <authorList>
            <person name="Bogen C."/>
            <person name="Al-Dilaimi A."/>
            <person name="Albersmeier A."/>
            <person name="Wichmann J."/>
            <person name="Grundmann M."/>
            <person name="Rupp O."/>
            <person name="Lauersen K.J."/>
            <person name="Blifernez-Klassen O."/>
            <person name="Kalinowski J."/>
            <person name="Goesmann A."/>
            <person name="Mussgnug J.H."/>
            <person name="Kruse O."/>
        </authorList>
    </citation>
    <scope>NUCLEOTIDE SEQUENCE [LARGE SCALE GENOMIC DNA]</scope>
    <source>
        <strain evidence="2 3">SAG 48.87</strain>
    </source>
</reference>
<dbReference type="AlphaFoldDB" id="A0A0D2J763"/>